<protein>
    <submittedName>
        <fullName evidence="1">Uncharacterized protein</fullName>
    </submittedName>
</protein>
<dbReference type="Proteomes" id="UP000331127">
    <property type="component" value="Unassembled WGS sequence"/>
</dbReference>
<dbReference type="EMBL" id="BLAE01000010">
    <property type="protein sequence ID" value="GES08420.1"/>
    <property type="molecule type" value="Genomic_DNA"/>
</dbReference>
<dbReference type="AlphaFoldDB" id="A0A5M3WJ78"/>
<accession>A0A5M3WJ78</accession>
<gene>
    <name evidence="1" type="ORF">Amac_020160</name>
</gene>
<keyword evidence="2" id="KW-1185">Reference proteome</keyword>
<organism evidence="1 2">
    <name type="scientific">Acrocarpospora macrocephala</name>
    <dbReference type="NCBI Taxonomy" id="150177"/>
    <lineage>
        <taxon>Bacteria</taxon>
        <taxon>Bacillati</taxon>
        <taxon>Actinomycetota</taxon>
        <taxon>Actinomycetes</taxon>
        <taxon>Streptosporangiales</taxon>
        <taxon>Streptosporangiaceae</taxon>
        <taxon>Acrocarpospora</taxon>
    </lineage>
</organism>
<sequence length="138" mass="15259">MVVASRNARYLRSLRQLTYDGQENPRLPPIFNHDRSAFDGSDLDGIGPLSTGFFPQLESLDNVAGRKPGNKRGTEPLAEFPGLRNPIVITYGGKALTFCCHCFYPLWISAYLFRIAYKRMPALGAGIPPRAGTVAWIS</sequence>
<evidence type="ECO:0000313" key="2">
    <source>
        <dbReference type="Proteomes" id="UP000331127"/>
    </source>
</evidence>
<evidence type="ECO:0000313" key="1">
    <source>
        <dbReference type="EMBL" id="GES08420.1"/>
    </source>
</evidence>
<name>A0A5M3WJ78_9ACTN</name>
<reference evidence="1 2" key="1">
    <citation type="submission" date="2019-10" db="EMBL/GenBank/DDBJ databases">
        <title>Whole genome shotgun sequence of Acrocarpospora macrocephala NBRC 16266.</title>
        <authorList>
            <person name="Ichikawa N."/>
            <person name="Kimura A."/>
            <person name="Kitahashi Y."/>
            <person name="Komaki H."/>
            <person name="Oguchi A."/>
        </authorList>
    </citation>
    <scope>NUCLEOTIDE SEQUENCE [LARGE SCALE GENOMIC DNA]</scope>
    <source>
        <strain evidence="1 2">NBRC 16266</strain>
    </source>
</reference>
<comment type="caution">
    <text evidence="1">The sequence shown here is derived from an EMBL/GenBank/DDBJ whole genome shotgun (WGS) entry which is preliminary data.</text>
</comment>
<proteinExistence type="predicted"/>